<dbReference type="GO" id="GO:0005789">
    <property type="term" value="C:endoplasmic reticulum membrane"/>
    <property type="evidence" value="ECO:0007669"/>
    <property type="project" value="TreeGrafter"/>
</dbReference>
<dbReference type="GO" id="GO:0034626">
    <property type="term" value="P:fatty acid elongation, polyunsaturated fatty acid"/>
    <property type="evidence" value="ECO:0007669"/>
    <property type="project" value="TreeGrafter"/>
</dbReference>
<dbReference type="PANTHER" id="PTHR11157:SF21">
    <property type="entry name" value="ELONGATION OF VERY LONG CHAIN FATTY ACIDS PROTEIN"/>
    <property type="match status" value="1"/>
</dbReference>
<keyword evidence="8 10" id="KW-0472">Membrane</keyword>
<comment type="similarity">
    <text evidence="10">Belongs to the ELO family.</text>
</comment>
<gene>
    <name evidence="11" type="ORF">Zmor_010225</name>
</gene>
<comment type="caution">
    <text evidence="11">The sequence shown here is derived from an EMBL/GenBank/DDBJ whole genome shotgun (WGS) entry which is preliminary data.</text>
</comment>
<name>A0AA38MIP7_9CUCU</name>
<keyword evidence="5 10" id="KW-0276">Fatty acid metabolism</keyword>
<sequence length="252" mass="29591">MFHFFDKYADPRVQDYFLMKSPWQLVLTLVLYFTFVLKVGPSLMKNRKSWNLTLILIIYNLLQIIANGFAFHKYLKIIPVLNFMCTPVDKSNSPTSMAVVQIHYDYTLLKFFDLLDTVFFVLRKKNSQITFLHLHHHSGMLVSTWISGKYFPGGHALFVGFLNTFVHVVMYSYYLMTAWSSEGWKNVWWKKYLTQLQIAQHAFISVTFLAQLVNPSCTYPKELSGLFLVTAVWMTAQFCQFYVKSYIKCNKL</sequence>
<comment type="subcellular location">
    <subcellularLocation>
        <location evidence="1">Membrane</location>
        <topology evidence="1">Multi-pass membrane protein</topology>
    </subcellularLocation>
</comment>
<evidence type="ECO:0000256" key="5">
    <source>
        <dbReference type="ARBA" id="ARBA00022832"/>
    </source>
</evidence>
<dbReference type="PANTHER" id="PTHR11157">
    <property type="entry name" value="FATTY ACID ACYL TRANSFERASE-RELATED"/>
    <property type="match status" value="1"/>
</dbReference>
<evidence type="ECO:0000256" key="2">
    <source>
        <dbReference type="ARBA" id="ARBA00022516"/>
    </source>
</evidence>
<dbReference type="GO" id="GO:0034625">
    <property type="term" value="P:fatty acid elongation, monounsaturated fatty acid"/>
    <property type="evidence" value="ECO:0007669"/>
    <property type="project" value="TreeGrafter"/>
</dbReference>
<accession>A0AA38MIP7</accession>
<evidence type="ECO:0000313" key="12">
    <source>
        <dbReference type="Proteomes" id="UP001168821"/>
    </source>
</evidence>
<evidence type="ECO:0000256" key="6">
    <source>
        <dbReference type="ARBA" id="ARBA00022989"/>
    </source>
</evidence>
<evidence type="ECO:0000256" key="7">
    <source>
        <dbReference type="ARBA" id="ARBA00023098"/>
    </source>
</evidence>
<dbReference type="EMBL" id="JALNTZ010000003">
    <property type="protein sequence ID" value="KAJ3658490.1"/>
    <property type="molecule type" value="Genomic_DNA"/>
</dbReference>
<comment type="caution">
    <text evidence="10">Lacks conserved residue(s) required for the propagation of feature annotation.</text>
</comment>
<protein>
    <recommendedName>
        <fullName evidence="10">Elongation of very long chain fatty acids protein</fullName>
        <ecNumber evidence="10">2.3.1.199</ecNumber>
    </recommendedName>
    <alternativeName>
        <fullName evidence="10">Very-long-chain 3-oxoacyl-CoA synthase</fullName>
    </alternativeName>
</protein>
<evidence type="ECO:0000313" key="11">
    <source>
        <dbReference type="EMBL" id="KAJ3658490.1"/>
    </source>
</evidence>
<evidence type="ECO:0000256" key="4">
    <source>
        <dbReference type="ARBA" id="ARBA00022692"/>
    </source>
</evidence>
<evidence type="ECO:0000256" key="3">
    <source>
        <dbReference type="ARBA" id="ARBA00022679"/>
    </source>
</evidence>
<dbReference type="Proteomes" id="UP001168821">
    <property type="component" value="Unassembled WGS sequence"/>
</dbReference>
<dbReference type="GO" id="GO:0009922">
    <property type="term" value="F:fatty acid elongase activity"/>
    <property type="evidence" value="ECO:0007669"/>
    <property type="project" value="UniProtKB-EC"/>
</dbReference>
<evidence type="ECO:0000256" key="9">
    <source>
        <dbReference type="ARBA" id="ARBA00023160"/>
    </source>
</evidence>
<feature type="transmembrane region" description="Helical" evidence="10">
    <location>
        <begin position="52"/>
        <end position="71"/>
    </location>
</feature>
<reference evidence="11" key="1">
    <citation type="journal article" date="2023" name="G3 (Bethesda)">
        <title>Whole genome assemblies of Zophobas morio and Tenebrio molitor.</title>
        <authorList>
            <person name="Kaur S."/>
            <person name="Stinson S.A."/>
            <person name="diCenzo G.C."/>
        </authorList>
    </citation>
    <scope>NUCLEOTIDE SEQUENCE</scope>
    <source>
        <strain evidence="11">QUZm001</strain>
    </source>
</reference>
<evidence type="ECO:0000256" key="1">
    <source>
        <dbReference type="ARBA" id="ARBA00004141"/>
    </source>
</evidence>
<evidence type="ECO:0000256" key="10">
    <source>
        <dbReference type="RuleBase" id="RU361115"/>
    </source>
</evidence>
<keyword evidence="4 10" id="KW-0812">Transmembrane</keyword>
<organism evidence="11 12">
    <name type="scientific">Zophobas morio</name>
    <dbReference type="NCBI Taxonomy" id="2755281"/>
    <lineage>
        <taxon>Eukaryota</taxon>
        <taxon>Metazoa</taxon>
        <taxon>Ecdysozoa</taxon>
        <taxon>Arthropoda</taxon>
        <taxon>Hexapoda</taxon>
        <taxon>Insecta</taxon>
        <taxon>Pterygota</taxon>
        <taxon>Neoptera</taxon>
        <taxon>Endopterygota</taxon>
        <taxon>Coleoptera</taxon>
        <taxon>Polyphaga</taxon>
        <taxon>Cucujiformia</taxon>
        <taxon>Tenebrionidae</taxon>
        <taxon>Zophobas</taxon>
    </lineage>
</organism>
<proteinExistence type="inferred from homology"/>
<dbReference type="EC" id="2.3.1.199" evidence="10"/>
<keyword evidence="6 10" id="KW-1133">Transmembrane helix</keyword>
<dbReference type="Pfam" id="PF01151">
    <property type="entry name" value="ELO"/>
    <property type="match status" value="1"/>
</dbReference>
<evidence type="ECO:0000256" key="8">
    <source>
        <dbReference type="ARBA" id="ARBA00023136"/>
    </source>
</evidence>
<dbReference type="InterPro" id="IPR002076">
    <property type="entry name" value="ELO_fam"/>
</dbReference>
<keyword evidence="9 10" id="KW-0275">Fatty acid biosynthesis</keyword>
<comment type="catalytic activity">
    <reaction evidence="10">
        <text>a very-long-chain acyl-CoA + malonyl-CoA + H(+) = a very-long-chain 3-oxoacyl-CoA + CO2 + CoA</text>
        <dbReference type="Rhea" id="RHEA:32727"/>
        <dbReference type="ChEBI" id="CHEBI:15378"/>
        <dbReference type="ChEBI" id="CHEBI:16526"/>
        <dbReference type="ChEBI" id="CHEBI:57287"/>
        <dbReference type="ChEBI" id="CHEBI:57384"/>
        <dbReference type="ChEBI" id="CHEBI:90725"/>
        <dbReference type="ChEBI" id="CHEBI:90736"/>
        <dbReference type="EC" id="2.3.1.199"/>
    </reaction>
</comment>
<dbReference type="AlphaFoldDB" id="A0AA38MIP7"/>
<dbReference type="GO" id="GO:0030148">
    <property type="term" value="P:sphingolipid biosynthetic process"/>
    <property type="evidence" value="ECO:0007669"/>
    <property type="project" value="TreeGrafter"/>
</dbReference>
<dbReference type="GO" id="GO:0042761">
    <property type="term" value="P:very long-chain fatty acid biosynthetic process"/>
    <property type="evidence" value="ECO:0007669"/>
    <property type="project" value="TreeGrafter"/>
</dbReference>
<dbReference type="GO" id="GO:0019367">
    <property type="term" value="P:fatty acid elongation, saturated fatty acid"/>
    <property type="evidence" value="ECO:0007669"/>
    <property type="project" value="TreeGrafter"/>
</dbReference>
<keyword evidence="2 10" id="KW-0444">Lipid biosynthesis</keyword>
<keyword evidence="7 10" id="KW-0443">Lipid metabolism</keyword>
<feature type="transmembrane region" description="Helical" evidence="10">
    <location>
        <begin position="22"/>
        <end position="40"/>
    </location>
</feature>
<keyword evidence="3 10" id="KW-0808">Transferase</keyword>
<keyword evidence="12" id="KW-1185">Reference proteome</keyword>
<feature type="transmembrane region" description="Helical" evidence="10">
    <location>
        <begin position="155"/>
        <end position="175"/>
    </location>
</feature>